<dbReference type="OrthoDB" id="16271at10239"/>
<proteinExistence type="predicted"/>
<dbReference type="EMBL" id="HQ317393">
    <property type="protein sequence ID" value="AGN30103.1"/>
    <property type="molecule type" value="Genomic_DNA"/>
</dbReference>
<evidence type="ECO:0000313" key="2">
    <source>
        <dbReference type="Proteomes" id="UP000201461"/>
    </source>
</evidence>
<evidence type="ECO:0000313" key="1">
    <source>
        <dbReference type="EMBL" id="AGN30103.1"/>
    </source>
</evidence>
<dbReference type="GeneID" id="15926554"/>
<reference evidence="1 2" key="1">
    <citation type="journal article" date="2014" name="Genome Biol. Evol.">
        <title>Composite Conserved Promoter-Terminator Motifs (PeSLs) that Mediate Modular Shuffling in the Diverse T4-Like Myoviruses.</title>
        <authorList>
            <person name="Comeau A.M."/>
            <person name="Arbiol C."/>
            <person name="Krisch H.M."/>
        </authorList>
    </citation>
    <scope>NUCLEOTIDE SEQUENCE [LARGE SCALE GENOMIC DNA]</scope>
</reference>
<gene>
    <name evidence="1" type="ORF">VPFG_00101</name>
</gene>
<accession>R9TG87</accession>
<dbReference type="KEGG" id="vg:15926554"/>
<name>R9TG87_9CAUD</name>
<dbReference type="RefSeq" id="YP_008125252.1">
    <property type="nucleotide sequence ID" value="NC_021529.2"/>
</dbReference>
<organism evidence="1 2">
    <name type="scientific">Vibrio phage nt-1</name>
    <dbReference type="NCBI Taxonomy" id="115992"/>
    <lineage>
        <taxon>Viruses</taxon>
        <taxon>Duplodnaviria</taxon>
        <taxon>Heunggongvirae</taxon>
        <taxon>Uroviricota</taxon>
        <taxon>Caudoviricetes</taxon>
        <taxon>Pantevenvirales</taxon>
        <taxon>Straboviridae</taxon>
        <taxon>Mylasvirus</taxon>
        <taxon>Mylasvirus persius</taxon>
    </lineage>
</organism>
<protein>
    <submittedName>
        <fullName evidence="1">Uncharacterized protein</fullName>
    </submittedName>
</protein>
<dbReference type="Proteomes" id="UP000201461">
    <property type="component" value="Segment"/>
</dbReference>
<keyword evidence="2" id="KW-1185">Reference proteome</keyword>
<sequence>MTEQKLYKGVKEKDLPVYTSREFGYKYIYKDYEGGWVPEWARTYVRYEKWLTMRLAVGFYISREANRIIRLMRTGECLARHKGNYVFRYTPVPHTGGRKQWVSANRGKGLMSQIQHDKMCVDEIETEYGKVVRKKRSLTVRRLRDWDGLTHYDAPQRSWKRSKKRKQWMK</sequence>